<dbReference type="AlphaFoldDB" id="A0A9W7E0L6"/>
<name>A0A9W7E0L6_9STRA</name>
<dbReference type="Proteomes" id="UP001165082">
    <property type="component" value="Unassembled WGS sequence"/>
</dbReference>
<organism evidence="2 3">
    <name type="scientific">Triparma retinervis</name>
    <dbReference type="NCBI Taxonomy" id="2557542"/>
    <lineage>
        <taxon>Eukaryota</taxon>
        <taxon>Sar</taxon>
        <taxon>Stramenopiles</taxon>
        <taxon>Ochrophyta</taxon>
        <taxon>Bolidophyceae</taxon>
        <taxon>Parmales</taxon>
        <taxon>Triparmaceae</taxon>
        <taxon>Triparma</taxon>
    </lineage>
</organism>
<keyword evidence="3" id="KW-1185">Reference proteome</keyword>
<protein>
    <submittedName>
        <fullName evidence="2">Uncharacterized protein</fullName>
    </submittedName>
</protein>
<keyword evidence="1" id="KW-0732">Signal</keyword>
<reference evidence="2" key="1">
    <citation type="submission" date="2022-07" db="EMBL/GenBank/DDBJ databases">
        <title>Genome analysis of Parmales, a sister group of diatoms, reveals the evolutionary specialization of diatoms from phago-mixotrophs to photoautotrophs.</title>
        <authorList>
            <person name="Ban H."/>
            <person name="Sato S."/>
            <person name="Yoshikawa S."/>
            <person name="Kazumasa Y."/>
            <person name="Nakamura Y."/>
            <person name="Ichinomiya M."/>
            <person name="Saitoh K."/>
            <person name="Sato N."/>
            <person name="Blanc-Mathieu R."/>
            <person name="Endo H."/>
            <person name="Kuwata A."/>
            <person name="Ogata H."/>
        </authorList>
    </citation>
    <scope>NUCLEOTIDE SEQUENCE</scope>
</reference>
<evidence type="ECO:0000256" key="1">
    <source>
        <dbReference type="SAM" id="SignalP"/>
    </source>
</evidence>
<dbReference type="OrthoDB" id="190948at2759"/>
<feature type="chain" id="PRO_5040943243" evidence="1">
    <location>
        <begin position="16"/>
        <end position="182"/>
    </location>
</feature>
<gene>
    <name evidence="2" type="ORF">TrRE_jg6932</name>
</gene>
<sequence length="182" mass="19419">MKFFLAFFIVAAVSGFSSHVVNRRTFGFGVVGGIVATTISTPAYAASDYVPRVEDIKGIAQLGVSLDKLSTQLADPSQWGAASNSLAQFARDPKFYPNYARNFIGKTVKANAEDDPRVGKIKLATSTIISIKDVIDSGTGSKSEVEDVVARCKKAQNLIGDFLGDSGVADDRVVTFVKAHHS</sequence>
<evidence type="ECO:0000313" key="2">
    <source>
        <dbReference type="EMBL" id="GMH61533.1"/>
    </source>
</evidence>
<feature type="signal peptide" evidence="1">
    <location>
        <begin position="1"/>
        <end position="15"/>
    </location>
</feature>
<accession>A0A9W7E0L6</accession>
<proteinExistence type="predicted"/>
<dbReference type="EMBL" id="BRXZ01002412">
    <property type="protein sequence ID" value="GMH61533.1"/>
    <property type="molecule type" value="Genomic_DNA"/>
</dbReference>
<comment type="caution">
    <text evidence="2">The sequence shown here is derived from an EMBL/GenBank/DDBJ whole genome shotgun (WGS) entry which is preliminary data.</text>
</comment>
<evidence type="ECO:0000313" key="3">
    <source>
        <dbReference type="Proteomes" id="UP001165082"/>
    </source>
</evidence>